<dbReference type="Pfam" id="PF21607">
    <property type="entry name" value="FabD_helical_ins"/>
    <property type="match status" value="1"/>
</dbReference>
<evidence type="ECO:0000313" key="2">
    <source>
        <dbReference type="EMBL" id="GAC67869.1"/>
    </source>
</evidence>
<dbReference type="AlphaFoldDB" id="M0QHH1"/>
<sequence>MTVAAERKVDGVQTRATGMRAILEQLHEPVYVVEGTDGVGLSAEPGSPGWEVAAAASACPPTALGSTAFVDRGGLRAPYLAGAMAGGIASVDLVRSMTDAGLSASFGSGGLPVDSVARALDDLGETASRPGFLMNLLHSPQDPDAEDELVDLLLRRRVRGIEASAFMGITPALARYRVAGLRVRDGQVVAENRVMAKVSRPELVRVFARPVPDALLRRLTDAGQVTAVQAQLAREVPVADEITAEADSGGHTDSRPLAVLLPRFVAERESIRRDFRPAGGIHIGAAGGLGTPTAVAAAFALGADYVVTGSVNQVCREAGVSDAAKKMLASAGIADFAFAPAADMFEIGAQVQVLKKSTMFASRAQRLRHLYDTHRSVTELSDADRAWLEDKVFRTSLDDAFADVRAYLSRVGSEDATGEIEPRRAMALLFRSYLGQSSRWARDGDSDRAADYQLWAGPALGAFNDWVAGSDLTDPSDRGVVDVAANLIVGAAYQTRVHHLRTNGVRLPASISTFQPRAGCAHLLVPETT</sequence>
<dbReference type="OrthoDB" id="3543921at2"/>
<name>M0QHH1_9ACTN</name>
<organism evidence="2 3">
    <name type="scientific">Gordonia soli NBRC 108243</name>
    <dbReference type="NCBI Taxonomy" id="1223545"/>
    <lineage>
        <taxon>Bacteria</taxon>
        <taxon>Bacillati</taxon>
        <taxon>Actinomycetota</taxon>
        <taxon>Actinomycetes</taxon>
        <taxon>Mycobacteriales</taxon>
        <taxon>Gordoniaceae</taxon>
        <taxon>Gordonia</taxon>
    </lineage>
</organism>
<dbReference type="InterPro" id="IPR014179">
    <property type="entry name" value="PfaD-like_TIM-barrel"/>
</dbReference>
<keyword evidence="3" id="KW-1185">Reference proteome</keyword>
<feature type="domain" description="[Acyl-carrier-protein] S-malonyltransferase-like inserted helical" evidence="1">
    <location>
        <begin position="374"/>
        <end position="452"/>
    </location>
</feature>
<dbReference type="InterPro" id="IPR049489">
    <property type="entry name" value="FabD-like_helical_ins"/>
</dbReference>
<dbReference type="Proteomes" id="UP000011666">
    <property type="component" value="Unassembled WGS sequence"/>
</dbReference>
<proteinExistence type="predicted"/>
<dbReference type="PANTHER" id="PTHR32332:SF20">
    <property type="entry name" value="2-NITROPROPANE DIOXYGENASE-LIKE PROTEIN"/>
    <property type="match status" value="1"/>
</dbReference>
<accession>M0QHH1</accession>
<comment type="caution">
    <text evidence="2">The sequence shown here is derived from an EMBL/GenBank/DDBJ whole genome shotgun (WGS) entry which is preliminary data.</text>
</comment>
<dbReference type="NCBIfam" id="TIGR02814">
    <property type="entry name" value="pfaD_fam"/>
    <property type="match status" value="1"/>
</dbReference>
<dbReference type="EMBL" id="BANX01000011">
    <property type="protein sequence ID" value="GAC67869.1"/>
    <property type="molecule type" value="Genomic_DNA"/>
</dbReference>
<evidence type="ECO:0000259" key="1">
    <source>
        <dbReference type="Pfam" id="PF21607"/>
    </source>
</evidence>
<dbReference type="STRING" id="1223545.GS4_11_01370"/>
<gene>
    <name evidence="2" type="ORF">GS4_11_01370</name>
</gene>
<dbReference type="SUPFAM" id="SSF51412">
    <property type="entry name" value="Inosine monophosphate dehydrogenase (IMPDH)"/>
    <property type="match status" value="1"/>
</dbReference>
<dbReference type="eggNOG" id="COG2070">
    <property type="taxonomic scope" value="Bacteria"/>
</dbReference>
<dbReference type="Pfam" id="PF03060">
    <property type="entry name" value="NMO"/>
    <property type="match status" value="1"/>
</dbReference>
<dbReference type="Gene3D" id="3.20.20.70">
    <property type="entry name" value="Aldolase class I"/>
    <property type="match status" value="1"/>
</dbReference>
<dbReference type="PANTHER" id="PTHR32332">
    <property type="entry name" value="2-NITROPROPANE DIOXYGENASE"/>
    <property type="match status" value="1"/>
</dbReference>
<dbReference type="RefSeq" id="WP_007619516.1">
    <property type="nucleotide sequence ID" value="NZ_BANX01000011.1"/>
</dbReference>
<protein>
    <submittedName>
        <fullName evidence="2">Putative oxidoreductase</fullName>
    </submittedName>
</protein>
<dbReference type="InterPro" id="IPR013785">
    <property type="entry name" value="Aldolase_TIM"/>
</dbReference>
<reference evidence="2 3" key="1">
    <citation type="submission" date="2013-01" db="EMBL/GenBank/DDBJ databases">
        <title>Whole genome shotgun sequence of Gordonia soli NBRC 108243.</title>
        <authorList>
            <person name="Isaki-Nakamura S."/>
            <person name="Hosoyama A."/>
            <person name="Tsuchikane K."/>
            <person name="Ando Y."/>
            <person name="Baba S."/>
            <person name="Ohji S."/>
            <person name="Hamada M."/>
            <person name="Tamura T."/>
            <person name="Yamazoe A."/>
            <person name="Yamazaki S."/>
            <person name="Fujita N."/>
        </authorList>
    </citation>
    <scope>NUCLEOTIDE SEQUENCE [LARGE SCALE GENOMIC DNA]</scope>
    <source>
        <strain evidence="2 3">NBRC 108243</strain>
    </source>
</reference>
<evidence type="ECO:0000313" key="3">
    <source>
        <dbReference type="Proteomes" id="UP000011666"/>
    </source>
</evidence>